<evidence type="ECO:0000256" key="1">
    <source>
        <dbReference type="ARBA" id="ARBA00023015"/>
    </source>
</evidence>
<keyword evidence="2 4" id="KW-0238">DNA-binding</keyword>
<name>A0A7C4I5N9_CALS0</name>
<dbReference type="InterPro" id="IPR002853">
    <property type="entry name" value="TFIIE_asu"/>
</dbReference>
<evidence type="ECO:0000256" key="2">
    <source>
        <dbReference type="ARBA" id="ARBA00023125"/>
    </source>
</evidence>
<dbReference type="InterPro" id="IPR016481">
    <property type="entry name" value="TF_E_archaea"/>
</dbReference>
<dbReference type="PANTHER" id="PTHR13097">
    <property type="entry name" value="TRANSCRIPTION INITIATION FACTOR IIE, ALPHA SUBUNIT"/>
    <property type="match status" value="1"/>
</dbReference>
<dbReference type="Gene3D" id="1.10.10.10">
    <property type="entry name" value="Winged helix-like DNA-binding domain superfamily/Winged helix DNA-binding domain"/>
    <property type="match status" value="1"/>
</dbReference>
<feature type="domain" description="HTH TFE/IIEalpha-type" evidence="5">
    <location>
        <begin position="6"/>
        <end position="89"/>
    </location>
</feature>
<evidence type="ECO:0000313" key="6">
    <source>
        <dbReference type="EMBL" id="HGN90574.1"/>
    </source>
</evidence>
<gene>
    <name evidence="4" type="primary">tfe</name>
    <name evidence="6" type="ORF">ENT82_05545</name>
</gene>
<dbReference type="GO" id="GO:0006367">
    <property type="term" value="P:transcription initiation at RNA polymerase II promoter"/>
    <property type="evidence" value="ECO:0007669"/>
    <property type="project" value="InterPro"/>
</dbReference>
<dbReference type="PROSITE" id="PS51344">
    <property type="entry name" value="HTH_TFE_IIE"/>
    <property type="match status" value="1"/>
</dbReference>
<dbReference type="GO" id="GO:0006355">
    <property type="term" value="P:regulation of DNA-templated transcription"/>
    <property type="evidence" value="ECO:0007669"/>
    <property type="project" value="InterPro"/>
</dbReference>
<comment type="subunit">
    <text evidence="4">Monomer. Interaction with RNA polymerase subunits RpoF and RpoE is necessary for Tfe stimulatory transcription activity. Able to interact with Tbp and RNA polymerase in the absence of DNA promoter. Interacts both with the preinitiation and elongation complexes.</text>
</comment>
<dbReference type="PANTHER" id="PTHR13097:SF7">
    <property type="entry name" value="GENERAL TRANSCRIPTION FACTOR IIE SUBUNIT 1"/>
    <property type="match status" value="1"/>
</dbReference>
<comment type="function">
    <text evidence="4">Transcription factor that plays a role in the activation of archaeal genes transcribed by RNA polymerase. Facilitates transcription initiation by enhancing TATA-box recognition by TATA-box-binding protein (Tbp), and transcription factor B (Tfb) and RNA polymerase recruitment. Not absolutely required for transcription in vitro, but particularly important in cases where Tbp or Tfb function is not optimal. It dynamically alters the nucleic acid-binding properties of RNA polymerases by stabilizing the initiation complex and destabilizing elongation complexes. Seems to translocate with the RNA polymerase following initiation and acts by binding to the non template strand of the transcription bubble in elongation complexes.</text>
</comment>
<dbReference type="InterPro" id="IPR036390">
    <property type="entry name" value="WH_DNA-bd_sf"/>
</dbReference>
<reference evidence="6" key="1">
    <citation type="journal article" date="2020" name="mSystems">
        <title>Genome- and Community-Level Interaction Insights into Carbon Utilization and Element Cycling Functions of Hydrothermarchaeota in Hydrothermal Sediment.</title>
        <authorList>
            <person name="Zhou Z."/>
            <person name="Liu Y."/>
            <person name="Xu W."/>
            <person name="Pan J."/>
            <person name="Luo Z.H."/>
            <person name="Li M."/>
        </authorList>
    </citation>
    <scope>NUCLEOTIDE SEQUENCE [LARGE SCALE GENOMIC DNA]</scope>
    <source>
        <strain evidence="6">SpSt-613</strain>
    </source>
</reference>
<dbReference type="InterPro" id="IPR039997">
    <property type="entry name" value="TFE"/>
</dbReference>
<protein>
    <recommendedName>
        <fullName evidence="4">Transcription factor E</fullName>
        <shortName evidence="4">TFE</shortName>
    </recommendedName>
    <alternativeName>
        <fullName evidence="4">TFIIE subunit alpha homolog</fullName>
    </alternativeName>
    <alternativeName>
        <fullName evidence="4">Transcription initiation factor TFIIE</fullName>
    </alternativeName>
</protein>
<evidence type="ECO:0000259" key="5">
    <source>
        <dbReference type="PROSITE" id="PS51344"/>
    </source>
</evidence>
<evidence type="ECO:0000256" key="4">
    <source>
        <dbReference type="HAMAP-Rule" id="MF_01909"/>
    </source>
</evidence>
<comment type="similarity">
    <text evidence="4">Belongs to the TFE family.</text>
</comment>
<dbReference type="InterPro" id="IPR024550">
    <property type="entry name" value="TFIIEa/SarR/Rpc3_HTH_dom"/>
</dbReference>
<dbReference type="AlphaFoldDB" id="A0A7C4I5N9"/>
<organism evidence="6">
    <name type="scientific">Caldiarchaeum subterraneum</name>
    <dbReference type="NCBI Taxonomy" id="311458"/>
    <lineage>
        <taxon>Archaea</taxon>
        <taxon>Nitrososphaerota</taxon>
        <taxon>Candidatus Caldarchaeales</taxon>
        <taxon>Candidatus Caldarchaeaceae</taxon>
        <taxon>Candidatus Caldarchaeum</taxon>
    </lineage>
</organism>
<dbReference type="SMART" id="SM00531">
    <property type="entry name" value="TFIIE"/>
    <property type="match status" value="1"/>
</dbReference>
<dbReference type="PIRSF" id="PIRSF006373">
    <property type="entry name" value="TF_E_archaea"/>
    <property type="match status" value="1"/>
</dbReference>
<dbReference type="EMBL" id="DTAD01000061">
    <property type="protein sequence ID" value="HGN90574.1"/>
    <property type="molecule type" value="Genomic_DNA"/>
</dbReference>
<comment type="domain">
    <text evidence="4">The winged helix domain is involved in binding to DNA in the preinitiation complex.</text>
</comment>
<comment type="caution">
    <text evidence="6">The sequence shown here is derived from an EMBL/GenBank/DDBJ whole genome shotgun (WGS) entry which is preliminary data.</text>
</comment>
<dbReference type="HAMAP" id="MF_01909">
    <property type="entry name" value="TFE_arch"/>
    <property type="match status" value="1"/>
</dbReference>
<dbReference type="InterPro" id="IPR017919">
    <property type="entry name" value="TFIIE/TFIIEa_HTH"/>
</dbReference>
<keyword evidence="3 4" id="KW-0804">Transcription</keyword>
<evidence type="ECO:0000256" key="3">
    <source>
        <dbReference type="ARBA" id="ARBA00023163"/>
    </source>
</evidence>
<dbReference type="InterPro" id="IPR036388">
    <property type="entry name" value="WH-like_DNA-bd_sf"/>
</dbReference>
<proteinExistence type="inferred from homology"/>
<sequence length="168" mass="19085">MMVVVDKESSLKIVGMIGGEEAVKIVGLLLDKPGLTDEDVSSMTSLDIKDVRRVLHRLNEVGAVSYEVHRDKETGHRIFKWKVQQEQLVGYAKTLIRKVLERLKARLEYESSNQMYWCGTPGCGKYGFEAAMELLFRCKTCGKPLTIYDNTAFIENLRNKIAELEKLA</sequence>
<dbReference type="GO" id="GO:0003677">
    <property type="term" value="F:DNA binding"/>
    <property type="evidence" value="ECO:0007669"/>
    <property type="project" value="UniProtKB-KW"/>
</dbReference>
<dbReference type="SUPFAM" id="SSF46785">
    <property type="entry name" value="Winged helix' DNA-binding domain"/>
    <property type="match status" value="1"/>
</dbReference>
<dbReference type="Pfam" id="PF02002">
    <property type="entry name" value="TFIIE_alpha"/>
    <property type="match status" value="1"/>
</dbReference>
<accession>A0A7C4I5N9</accession>
<keyword evidence="1 4" id="KW-0805">Transcription regulation</keyword>